<protein>
    <recommendedName>
        <fullName evidence="1">BTB domain-containing protein</fullName>
    </recommendedName>
</protein>
<dbReference type="RefSeq" id="XP_031002859.1">
    <property type="nucleotide sequence ID" value="XM_031151921.1"/>
</dbReference>
<dbReference type="InterPro" id="IPR000210">
    <property type="entry name" value="BTB/POZ_dom"/>
</dbReference>
<gene>
    <name evidence="2" type="ORF">LHYA1_G006988</name>
</gene>
<name>A0A8H8TYN2_9HELO</name>
<dbReference type="GeneID" id="41987186"/>
<dbReference type="PROSITE" id="PS50097">
    <property type="entry name" value="BTB"/>
    <property type="match status" value="1"/>
</dbReference>
<evidence type="ECO:0000313" key="2">
    <source>
        <dbReference type="EMBL" id="TVY24071.1"/>
    </source>
</evidence>
<dbReference type="EMBL" id="QGMH01000147">
    <property type="protein sequence ID" value="TVY24071.1"/>
    <property type="molecule type" value="Genomic_DNA"/>
</dbReference>
<dbReference type="AlphaFoldDB" id="A0A8H8TYN2"/>
<sequence>MATPRIFNLDSENLGSEIVTIYVGPKRKSFTVHKKLLCERSSYFLKAFASGFKEGAEGVMYMKEEHVDAFENLVNWIYRDQLPSFPSRDFPDSIDGWENFGQTVTEPLFFMAEKLCIDEICNKIMDVYQDSHLRLGLMLGSEEIMRVYANTHENTYNKIAYSRLCREILGNMADLLKSTPDFATDFTILQLTYGYRFRERKEADLFIRTGPQSFGQCFFHTHSKDEVCNLEPEKKKKGKV</sequence>
<dbReference type="SUPFAM" id="SSF54695">
    <property type="entry name" value="POZ domain"/>
    <property type="match status" value="1"/>
</dbReference>
<accession>A0A8H8TYN2</accession>
<dbReference type="OrthoDB" id="6359816at2759"/>
<proteinExistence type="predicted"/>
<dbReference type="SMART" id="SM00225">
    <property type="entry name" value="BTB"/>
    <property type="match status" value="1"/>
</dbReference>
<evidence type="ECO:0000313" key="3">
    <source>
        <dbReference type="Proteomes" id="UP000431533"/>
    </source>
</evidence>
<feature type="domain" description="BTB" evidence="1">
    <location>
        <begin position="17"/>
        <end position="86"/>
    </location>
</feature>
<keyword evidence="3" id="KW-1185">Reference proteome</keyword>
<dbReference type="Gene3D" id="3.30.710.10">
    <property type="entry name" value="Potassium Channel Kv1.1, Chain A"/>
    <property type="match status" value="1"/>
</dbReference>
<dbReference type="PANTHER" id="PTHR47843">
    <property type="entry name" value="BTB DOMAIN-CONTAINING PROTEIN-RELATED"/>
    <property type="match status" value="1"/>
</dbReference>
<dbReference type="Proteomes" id="UP000431533">
    <property type="component" value="Unassembled WGS sequence"/>
</dbReference>
<evidence type="ECO:0000259" key="1">
    <source>
        <dbReference type="PROSITE" id="PS50097"/>
    </source>
</evidence>
<dbReference type="Pfam" id="PF00651">
    <property type="entry name" value="BTB"/>
    <property type="match status" value="1"/>
</dbReference>
<reference evidence="2 3" key="1">
    <citation type="submission" date="2018-05" db="EMBL/GenBank/DDBJ databases">
        <title>Genome sequencing and assembly of the regulated plant pathogen Lachnellula willkommii and related sister species for the development of diagnostic species identification markers.</title>
        <authorList>
            <person name="Giroux E."/>
            <person name="Bilodeau G."/>
        </authorList>
    </citation>
    <scope>NUCLEOTIDE SEQUENCE [LARGE SCALE GENOMIC DNA]</scope>
    <source>
        <strain evidence="2 3">CBS 185.66</strain>
    </source>
</reference>
<organism evidence="2 3">
    <name type="scientific">Lachnellula hyalina</name>
    <dbReference type="NCBI Taxonomy" id="1316788"/>
    <lineage>
        <taxon>Eukaryota</taxon>
        <taxon>Fungi</taxon>
        <taxon>Dikarya</taxon>
        <taxon>Ascomycota</taxon>
        <taxon>Pezizomycotina</taxon>
        <taxon>Leotiomycetes</taxon>
        <taxon>Helotiales</taxon>
        <taxon>Lachnaceae</taxon>
        <taxon>Lachnellula</taxon>
    </lineage>
</organism>
<dbReference type="CDD" id="cd18186">
    <property type="entry name" value="BTB_POZ_ZBTB_KLHL-like"/>
    <property type="match status" value="1"/>
</dbReference>
<dbReference type="InterPro" id="IPR011333">
    <property type="entry name" value="SKP1/BTB/POZ_sf"/>
</dbReference>
<comment type="caution">
    <text evidence="2">The sequence shown here is derived from an EMBL/GenBank/DDBJ whole genome shotgun (WGS) entry which is preliminary data.</text>
</comment>